<evidence type="ECO:0000256" key="1">
    <source>
        <dbReference type="SAM" id="Phobius"/>
    </source>
</evidence>
<keyword evidence="1" id="KW-0472">Membrane</keyword>
<name>A0ABW9VJ10_9BURK</name>
<evidence type="ECO:0008006" key="4">
    <source>
        <dbReference type="Google" id="ProtNLM"/>
    </source>
</evidence>
<reference evidence="2 3" key="1">
    <citation type="submission" date="2019-12" db="EMBL/GenBank/DDBJ databases">
        <title>Novel species isolated from a subtropical stream in China.</title>
        <authorList>
            <person name="Lu H."/>
        </authorList>
    </citation>
    <scope>NUCLEOTIDE SEQUENCE [LARGE SCALE GENOMIC DNA]</scope>
    <source>
        <strain evidence="2 3">CY13W</strain>
    </source>
</reference>
<proteinExistence type="predicted"/>
<organism evidence="2 3">
    <name type="scientific">Duganella qianjiadongensis</name>
    <dbReference type="NCBI Taxonomy" id="2692176"/>
    <lineage>
        <taxon>Bacteria</taxon>
        <taxon>Pseudomonadati</taxon>
        <taxon>Pseudomonadota</taxon>
        <taxon>Betaproteobacteria</taxon>
        <taxon>Burkholderiales</taxon>
        <taxon>Oxalobacteraceae</taxon>
        <taxon>Telluria group</taxon>
        <taxon>Duganella</taxon>
    </lineage>
</organism>
<sequence>MKKKHNLYFSIFGAILLSIVTISWMTKENANIVGTSFLLGVLACKLESLFRERKDE</sequence>
<keyword evidence="1" id="KW-1133">Transmembrane helix</keyword>
<evidence type="ECO:0000313" key="3">
    <source>
        <dbReference type="Proteomes" id="UP000478090"/>
    </source>
</evidence>
<accession>A0ABW9VJ10</accession>
<gene>
    <name evidence="2" type="ORF">GTP27_08850</name>
</gene>
<keyword evidence="1" id="KW-0812">Transmembrane</keyword>
<dbReference type="RefSeq" id="WP_161038825.1">
    <property type="nucleotide sequence ID" value="NZ_WWCM01000005.1"/>
</dbReference>
<feature type="transmembrane region" description="Helical" evidence="1">
    <location>
        <begin position="7"/>
        <end position="26"/>
    </location>
</feature>
<comment type="caution">
    <text evidence="2">The sequence shown here is derived from an EMBL/GenBank/DDBJ whole genome shotgun (WGS) entry which is preliminary data.</text>
</comment>
<protein>
    <recommendedName>
        <fullName evidence="4">Phage exported protein</fullName>
    </recommendedName>
</protein>
<dbReference type="EMBL" id="WWCM01000005">
    <property type="protein sequence ID" value="MYM39438.1"/>
    <property type="molecule type" value="Genomic_DNA"/>
</dbReference>
<keyword evidence="3" id="KW-1185">Reference proteome</keyword>
<evidence type="ECO:0000313" key="2">
    <source>
        <dbReference type="EMBL" id="MYM39438.1"/>
    </source>
</evidence>
<dbReference type="Proteomes" id="UP000478090">
    <property type="component" value="Unassembled WGS sequence"/>
</dbReference>